<keyword evidence="1" id="KW-0614">Plasmid</keyword>
<accession>A0A2S1M015</accession>
<organism evidence="1 2">
    <name type="scientific">Priestia filamentosa</name>
    <dbReference type="NCBI Taxonomy" id="1402861"/>
    <lineage>
        <taxon>Bacteria</taxon>
        <taxon>Bacillati</taxon>
        <taxon>Bacillota</taxon>
        <taxon>Bacilli</taxon>
        <taxon>Bacillales</taxon>
        <taxon>Bacillaceae</taxon>
        <taxon>Priestia</taxon>
    </lineage>
</organism>
<proteinExistence type="predicted"/>
<reference evidence="1 2" key="1">
    <citation type="journal article" date="2015" name="PLoS ONE">
        <title>Genome Sequence of Bacillus endophyticus and Analysis of Its Companion Mechanism in the Ketogulonigenium vulgare-Bacillus Strain Consortium.</title>
        <authorList>
            <person name="Jia N."/>
            <person name="Du J."/>
            <person name="Ding M.Z."/>
            <person name="Gao F."/>
            <person name="Yuan Y.J."/>
        </authorList>
    </citation>
    <scope>NUCLEOTIDE SEQUENCE [LARGE SCALE GENOMIC DNA]</scope>
    <source>
        <strain evidence="1 2">Hbe603</strain>
        <plasmid evidence="2">pbeh3</plasmid>
    </source>
</reference>
<gene>
    <name evidence="1" type="ORF">BEH_25435</name>
</gene>
<dbReference type="EMBL" id="CP015325">
    <property type="protein sequence ID" value="AWG44705.1"/>
    <property type="molecule type" value="Genomic_DNA"/>
</dbReference>
<dbReference type="KEGG" id="beo:BEH_25435"/>
<dbReference type="Proteomes" id="UP000036202">
    <property type="component" value="Plasmid pbeh3"/>
</dbReference>
<evidence type="ECO:0000313" key="2">
    <source>
        <dbReference type="Proteomes" id="UP000036202"/>
    </source>
</evidence>
<evidence type="ECO:0000313" key="1">
    <source>
        <dbReference type="EMBL" id="AWG44705.1"/>
    </source>
</evidence>
<dbReference type="AlphaFoldDB" id="A0A1X7GMB3"/>
<keyword evidence="2" id="KW-1185">Reference proteome</keyword>
<geneLocation type="plasmid" evidence="2">
    <name>pbeh3</name>
</geneLocation>
<sequence length="95" mass="11109">MNGKVNTEKNMFSKVFDIIALIISIGISIYFFSNPNTDFQFYNIPPFILLLLLTISYIIQTIECSLQGNKKHFYIYLFMSLFFIIIYISVFSIVL</sequence>
<protein>
    <submittedName>
        <fullName evidence="1">Uncharacterized protein</fullName>
    </submittedName>
</protein>
<accession>A0A1X7GMB3</accession>
<name>A0A1X7GMB3_9BACI</name>